<dbReference type="AlphaFoldDB" id="A0A1M6DWZ1"/>
<dbReference type="RefSeq" id="WP_073472520.1">
    <property type="nucleotide sequence ID" value="NZ_FQZU01000002.1"/>
</dbReference>
<feature type="domain" description="AtuA-like ferredoxin-fold" evidence="2">
    <location>
        <begin position="486"/>
        <end position="579"/>
    </location>
</feature>
<gene>
    <name evidence="3" type="ORF">SAMN02745216_00481</name>
</gene>
<dbReference type="Pfam" id="PF07287">
    <property type="entry name" value="AtuA"/>
    <property type="match status" value="1"/>
</dbReference>
<keyword evidence="4" id="KW-1185">Reference proteome</keyword>
<dbReference type="Proteomes" id="UP000183994">
    <property type="component" value="Unassembled WGS sequence"/>
</dbReference>
<dbReference type="STRING" id="1121393.SAMN02745216_00481"/>
<accession>A0A1M6DWZ1</accession>
<reference evidence="4" key="1">
    <citation type="submission" date="2016-11" db="EMBL/GenBank/DDBJ databases">
        <authorList>
            <person name="Varghese N."/>
            <person name="Submissions S."/>
        </authorList>
    </citation>
    <scope>NUCLEOTIDE SEQUENCE [LARGE SCALE GENOMIC DNA]</scope>
    <source>
        <strain evidence="4">DSM 16219</strain>
    </source>
</reference>
<dbReference type="InterPro" id="IPR056362">
    <property type="entry name" value="AtuA-like_ferredoxin_dom"/>
</dbReference>
<proteinExistence type="predicted"/>
<organism evidence="3 4">
    <name type="scientific">Desulfatibacillum alkenivorans DSM 16219</name>
    <dbReference type="NCBI Taxonomy" id="1121393"/>
    <lineage>
        <taxon>Bacteria</taxon>
        <taxon>Pseudomonadati</taxon>
        <taxon>Thermodesulfobacteriota</taxon>
        <taxon>Desulfobacteria</taxon>
        <taxon>Desulfobacterales</taxon>
        <taxon>Desulfatibacillaceae</taxon>
        <taxon>Desulfatibacillum</taxon>
    </lineage>
</organism>
<evidence type="ECO:0000259" key="2">
    <source>
        <dbReference type="Pfam" id="PF23544"/>
    </source>
</evidence>
<dbReference type="PANTHER" id="PTHR47585">
    <property type="match status" value="1"/>
</dbReference>
<dbReference type="EMBL" id="FQZU01000002">
    <property type="protein sequence ID" value="SHI77695.1"/>
    <property type="molecule type" value="Genomic_DNA"/>
</dbReference>
<feature type="domain" description="Acyclic terpene utilisation N-terminal" evidence="1">
    <location>
        <begin position="13"/>
        <end position="445"/>
    </location>
</feature>
<dbReference type="Pfam" id="PF23544">
    <property type="entry name" value="AtuA_ferredoxin"/>
    <property type="match status" value="1"/>
</dbReference>
<evidence type="ECO:0000313" key="3">
    <source>
        <dbReference type="EMBL" id="SHI77695.1"/>
    </source>
</evidence>
<evidence type="ECO:0008006" key="5">
    <source>
        <dbReference type="Google" id="ProtNLM"/>
    </source>
</evidence>
<evidence type="ECO:0000313" key="4">
    <source>
        <dbReference type="Proteomes" id="UP000183994"/>
    </source>
</evidence>
<name>A0A1M6DWZ1_9BACT</name>
<dbReference type="InterPro" id="IPR010839">
    <property type="entry name" value="AtuA_N"/>
</dbReference>
<evidence type="ECO:0000259" key="1">
    <source>
        <dbReference type="Pfam" id="PF07287"/>
    </source>
</evidence>
<protein>
    <recommendedName>
        <fullName evidence="5">Exopolyphosphatase</fullName>
    </recommendedName>
</protein>
<sequence>MAEPKTLFDDKLIIANCSGFFGDRFSAAREMVEGGPIDILSGDYLAELTMAILVRQTMKDPTKGYAHTFLKQMEQIMGQCLDKNIRVVSNAGGLNPKGLADELQRVAGELGLHPKIAYIEGDNILPRIAELQEQGENFAHLDKGVHLKDAGAMPITANAYFGGWGVVEALSQGADIVVGGRLADAAVVMGPAAWKFGWKRDDWDKLAGAAVAGHIIECSGQATGGNYSFIDEVPSYDNVGFPIAEMHEDGSFVITKHPNTGGLVSVGTVTAQLLYEVREPRYLTPDVGARFDTIRIKQQGQDRVEVSGVCGEPPPDTTKVCINNLDGHTNSFTVLLTGLDIEKKAKILENALFNSIGGKEQFRKAEVQLIRTDRENPASNEEAFAYLRLSVLDPDPKKVGLFSAKLVELALCNIPGFTGTAPPAKGRPVIQHWPTLVSRDKVVQKLFFDGKEMEIEPAPMGREFPPVKSLEVSIPPVPSDEKVAAPLGRVFATRSGDKGGNANLGVWGKTPEAYAFLQDFLTVDKLKEILTDMAGYEIERYELPNLLALNFYIIGVLGDGVSASLRMDPQAKTLGEYLRAKTADIPRSLLP</sequence>
<dbReference type="OrthoDB" id="9763456at2"/>
<dbReference type="PANTHER" id="PTHR47585:SF1">
    <property type="entry name" value="DUF1446 DOMAIN-CONTAINING PROTEIN"/>
    <property type="match status" value="1"/>
</dbReference>